<protein>
    <submittedName>
        <fullName evidence="1">Uncharacterized protein</fullName>
    </submittedName>
</protein>
<sequence>MRRKYAPHEARCLWTSVFQKKFAGRAEIKANGLDIKKTSYAPLTTMSHGVMRVTVPP</sequence>
<accession>A0A081RAG2</accession>
<comment type="caution">
    <text evidence="1">The sequence shown here is derived from an EMBL/GenBank/DDBJ whole genome shotgun (WGS) entry which is preliminary data.</text>
</comment>
<organism evidence="1 2">
    <name type="scientific">Sphingobium chlorophenolicum</name>
    <dbReference type="NCBI Taxonomy" id="46429"/>
    <lineage>
        <taxon>Bacteria</taxon>
        <taxon>Pseudomonadati</taxon>
        <taxon>Pseudomonadota</taxon>
        <taxon>Alphaproteobacteria</taxon>
        <taxon>Sphingomonadales</taxon>
        <taxon>Sphingomonadaceae</taxon>
        <taxon>Sphingobium</taxon>
    </lineage>
</organism>
<name>A0A081RAG2_SPHCR</name>
<evidence type="ECO:0000313" key="2">
    <source>
        <dbReference type="Proteomes" id="UP000028411"/>
    </source>
</evidence>
<proteinExistence type="predicted"/>
<gene>
    <name evidence="1" type="ORF">BV95_03523</name>
</gene>
<reference evidence="1 2" key="1">
    <citation type="submission" date="2014-02" db="EMBL/GenBank/DDBJ databases">
        <title>Whole genome sequence of Sphingobium chlorophenolicum NBRC 16172.</title>
        <authorList>
            <person name="Gan H.M."/>
            <person name="Gan H.Y."/>
            <person name="Chew T.H."/>
            <person name="Savka M.A."/>
        </authorList>
    </citation>
    <scope>NUCLEOTIDE SEQUENCE [LARGE SCALE GENOMIC DNA]</scope>
    <source>
        <strain evidence="1 2">NBRC 16172</strain>
    </source>
</reference>
<dbReference type="Proteomes" id="UP000028411">
    <property type="component" value="Unassembled WGS sequence"/>
</dbReference>
<dbReference type="AlphaFoldDB" id="A0A081RAG2"/>
<evidence type="ECO:0000313" key="1">
    <source>
        <dbReference type="EMBL" id="KEQ52185.1"/>
    </source>
</evidence>
<dbReference type="EMBL" id="JFHR01000049">
    <property type="protein sequence ID" value="KEQ52185.1"/>
    <property type="molecule type" value="Genomic_DNA"/>
</dbReference>